<dbReference type="InterPro" id="IPR027051">
    <property type="entry name" value="XdhC_Rossmann_dom"/>
</dbReference>
<dbReference type="RefSeq" id="WP_377903972.1">
    <property type="nucleotide sequence ID" value="NZ_JBHRZS010000006.1"/>
</dbReference>
<accession>A0ABV8ARZ5</accession>
<dbReference type="InterPro" id="IPR003777">
    <property type="entry name" value="XdhC_CoxI"/>
</dbReference>
<dbReference type="Proteomes" id="UP001595805">
    <property type="component" value="Unassembled WGS sequence"/>
</dbReference>
<dbReference type="PANTHER" id="PTHR30388">
    <property type="entry name" value="ALDEHYDE OXIDOREDUCTASE MOLYBDENUM COFACTOR ASSEMBLY PROTEIN"/>
    <property type="match status" value="1"/>
</dbReference>
<name>A0ABV8ARZ5_9BACT</name>
<reference evidence="4" key="1">
    <citation type="journal article" date="2019" name="Int. J. Syst. Evol. Microbiol.">
        <title>The Global Catalogue of Microorganisms (GCM) 10K type strain sequencing project: providing services to taxonomists for standard genome sequencing and annotation.</title>
        <authorList>
            <consortium name="The Broad Institute Genomics Platform"/>
            <consortium name="The Broad Institute Genome Sequencing Center for Infectious Disease"/>
            <person name="Wu L."/>
            <person name="Ma J."/>
        </authorList>
    </citation>
    <scope>NUCLEOTIDE SEQUENCE [LARGE SCALE GENOMIC DNA]</scope>
    <source>
        <strain evidence="4">CCUG 60523</strain>
    </source>
</reference>
<dbReference type="EMBL" id="JBHRZS010000006">
    <property type="protein sequence ID" value="MFC3879494.1"/>
    <property type="molecule type" value="Genomic_DNA"/>
</dbReference>
<evidence type="ECO:0000259" key="1">
    <source>
        <dbReference type="Pfam" id="PF02625"/>
    </source>
</evidence>
<dbReference type="InterPro" id="IPR052698">
    <property type="entry name" value="MoCofactor_Util/Proc"/>
</dbReference>
<sequence>MTHEFKSIIRQAVAWQNQGKRMVLATVVALEGSSYRRPGVRMLLADDGNWVGAVSGGCVEKEVYRYALRVFESGKARVMSYDGTYRLGCEGTLYLLLEPFEVGDELLKTFESYLSKRQKFSIESAFNLVSANEDSSEIMGSEISLGSKKFTFQLDLLTENLTEANRFSQEFPPLFQLCIFGAEHDAVALCQMASNLGWEVHIYASPDEQKTQQFFPGSTSFQTPTFEALDSSGIDSNTAVMLMTHSFNKDVQYLMALKDARPAYFGLLGPAHRRERLLSKFLEYFPETDLDFFEKMHGPAGINIGAENAYEIAVSILAEILSVLRDQDPQPLKDKSGRIHA</sequence>
<dbReference type="Pfam" id="PF13478">
    <property type="entry name" value="XdhC_C"/>
    <property type="match status" value="1"/>
</dbReference>
<dbReference type="Pfam" id="PF02625">
    <property type="entry name" value="XdhC_CoxI"/>
    <property type="match status" value="1"/>
</dbReference>
<dbReference type="PANTHER" id="PTHR30388:SF4">
    <property type="entry name" value="MOLYBDENUM COFACTOR INSERTION CHAPERONE PAOD"/>
    <property type="match status" value="1"/>
</dbReference>
<organism evidence="3 4">
    <name type="scientific">Algoriphagus namhaensis</name>
    <dbReference type="NCBI Taxonomy" id="915353"/>
    <lineage>
        <taxon>Bacteria</taxon>
        <taxon>Pseudomonadati</taxon>
        <taxon>Bacteroidota</taxon>
        <taxon>Cytophagia</taxon>
        <taxon>Cytophagales</taxon>
        <taxon>Cyclobacteriaceae</taxon>
        <taxon>Algoriphagus</taxon>
    </lineage>
</organism>
<protein>
    <submittedName>
        <fullName evidence="3">XdhC family protein</fullName>
    </submittedName>
</protein>
<keyword evidence="4" id="KW-1185">Reference proteome</keyword>
<comment type="caution">
    <text evidence="3">The sequence shown here is derived from an EMBL/GenBank/DDBJ whole genome shotgun (WGS) entry which is preliminary data.</text>
</comment>
<proteinExistence type="predicted"/>
<evidence type="ECO:0000313" key="4">
    <source>
        <dbReference type="Proteomes" id="UP001595805"/>
    </source>
</evidence>
<feature type="domain" description="XdhC- CoxI" evidence="1">
    <location>
        <begin position="15"/>
        <end position="82"/>
    </location>
</feature>
<gene>
    <name evidence="3" type="ORF">ACFOSV_04880</name>
</gene>
<evidence type="ECO:0000313" key="3">
    <source>
        <dbReference type="EMBL" id="MFC3879494.1"/>
    </source>
</evidence>
<dbReference type="Gene3D" id="3.40.50.720">
    <property type="entry name" value="NAD(P)-binding Rossmann-like Domain"/>
    <property type="match status" value="1"/>
</dbReference>
<evidence type="ECO:0000259" key="2">
    <source>
        <dbReference type="Pfam" id="PF13478"/>
    </source>
</evidence>
<feature type="domain" description="XdhC Rossmann" evidence="2">
    <location>
        <begin position="177"/>
        <end position="320"/>
    </location>
</feature>